<feature type="transmembrane region" description="Helical" evidence="13">
    <location>
        <begin position="393"/>
        <end position="413"/>
    </location>
</feature>
<feature type="transmembrane region" description="Helical" evidence="13">
    <location>
        <begin position="323"/>
        <end position="344"/>
    </location>
</feature>
<feature type="transmembrane region" description="Helical" evidence="13">
    <location>
        <begin position="16"/>
        <end position="39"/>
    </location>
</feature>
<evidence type="ECO:0000256" key="9">
    <source>
        <dbReference type="ARBA" id="ARBA00022989"/>
    </source>
</evidence>
<evidence type="ECO:0000256" key="11">
    <source>
        <dbReference type="ARBA" id="ARBA00023136"/>
    </source>
</evidence>
<dbReference type="RefSeq" id="WP_256312173.1">
    <property type="nucleotide sequence ID" value="NZ_JANGAC010000012.1"/>
</dbReference>
<keyword evidence="10" id="KW-0406">Ion transport</keyword>
<gene>
    <name evidence="14" type="ORF">NE686_15095</name>
</gene>
<evidence type="ECO:0000313" key="14">
    <source>
        <dbReference type="EMBL" id="MCQ4924427.1"/>
    </source>
</evidence>
<feature type="transmembrane region" description="Helical" evidence="13">
    <location>
        <begin position="419"/>
        <end position="443"/>
    </location>
</feature>
<feature type="transmembrane region" description="Helical" evidence="13">
    <location>
        <begin position="197"/>
        <end position="217"/>
    </location>
</feature>
<reference evidence="14 15" key="1">
    <citation type="submission" date="2022-06" db="EMBL/GenBank/DDBJ databases">
        <title>Isolation of gut microbiota from human fecal samples.</title>
        <authorList>
            <person name="Pamer E.G."/>
            <person name="Barat B."/>
            <person name="Waligurski E."/>
            <person name="Medina S."/>
            <person name="Paddock L."/>
            <person name="Mostad J."/>
        </authorList>
    </citation>
    <scope>NUCLEOTIDE SEQUENCE [LARGE SCALE GENOMIC DNA]</scope>
    <source>
        <strain evidence="14 15">DFI.7.95</strain>
    </source>
</reference>
<protein>
    <recommendedName>
        <fullName evidence="4">Probable multidrug resistance protein NorM</fullName>
    </recommendedName>
    <alternativeName>
        <fullName evidence="12">Multidrug-efflux transporter</fullName>
    </alternativeName>
</protein>
<organism evidence="14 15">
    <name type="scientific">Tissierella carlieri</name>
    <dbReference type="NCBI Taxonomy" id="689904"/>
    <lineage>
        <taxon>Bacteria</taxon>
        <taxon>Bacillati</taxon>
        <taxon>Bacillota</taxon>
        <taxon>Tissierellia</taxon>
        <taxon>Tissierellales</taxon>
        <taxon>Tissierellaceae</taxon>
        <taxon>Tissierella</taxon>
    </lineage>
</organism>
<evidence type="ECO:0000256" key="12">
    <source>
        <dbReference type="ARBA" id="ARBA00031636"/>
    </source>
</evidence>
<dbReference type="InterPro" id="IPR048279">
    <property type="entry name" value="MdtK-like"/>
</dbReference>
<dbReference type="CDD" id="cd13137">
    <property type="entry name" value="MATE_NorM_like"/>
    <property type="match status" value="1"/>
</dbReference>
<keyword evidence="7" id="KW-1003">Cell membrane</keyword>
<dbReference type="PANTHER" id="PTHR43298:SF2">
    <property type="entry name" value="FMN_FAD EXPORTER YEEO-RELATED"/>
    <property type="match status" value="1"/>
</dbReference>
<evidence type="ECO:0000256" key="1">
    <source>
        <dbReference type="ARBA" id="ARBA00003408"/>
    </source>
</evidence>
<comment type="function">
    <text evidence="1">Multidrug efflux pump.</text>
</comment>
<feature type="transmembrane region" description="Helical" evidence="13">
    <location>
        <begin position="100"/>
        <end position="118"/>
    </location>
</feature>
<evidence type="ECO:0000313" key="15">
    <source>
        <dbReference type="Proteomes" id="UP001524478"/>
    </source>
</evidence>
<accession>A0ABT1SDG8</accession>
<dbReference type="Proteomes" id="UP001524478">
    <property type="component" value="Unassembled WGS sequence"/>
</dbReference>
<dbReference type="PANTHER" id="PTHR43298">
    <property type="entry name" value="MULTIDRUG RESISTANCE PROTEIN NORM-RELATED"/>
    <property type="match status" value="1"/>
</dbReference>
<evidence type="ECO:0000256" key="7">
    <source>
        <dbReference type="ARBA" id="ARBA00022475"/>
    </source>
</evidence>
<evidence type="ECO:0000256" key="3">
    <source>
        <dbReference type="ARBA" id="ARBA00010199"/>
    </source>
</evidence>
<dbReference type="EMBL" id="JANGAC010000012">
    <property type="protein sequence ID" value="MCQ4924427.1"/>
    <property type="molecule type" value="Genomic_DNA"/>
</dbReference>
<proteinExistence type="inferred from homology"/>
<dbReference type="InterPro" id="IPR002528">
    <property type="entry name" value="MATE_fam"/>
</dbReference>
<dbReference type="NCBIfam" id="TIGR00797">
    <property type="entry name" value="matE"/>
    <property type="match status" value="1"/>
</dbReference>
<evidence type="ECO:0000256" key="2">
    <source>
        <dbReference type="ARBA" id="ARBA00004651"/>
    </source>
</evidence>
<comment type="caution">
    <text evidence="14">The sequence shown here is derived from an EMBL/GenBank/DDBJ whole genome shotgun (WGS) entry which is preliminary data.</text>
</comment>
<evidence type="ECO:0000256" key="4">
    <source>
        <dbReference type="ARBA" id="ARBA00020268"/>
    </source>
</evidence>
<name>A0ABT1SDG8_9FIRM</name>
<dbReference type="PIRSF" id="PIRSF006603">
    <property type="entry name" value="DinF"/>
    <property type="match status" value="1"/>
</dbReference>
<feature type="transmembrane region" description="Helical" evidence="13">
    <location>
        <begin position="171"/>
        <end position="191"/>
    </location>
</feature>
<keyword evidence="15" id="KW-1185">Reference proteome</keyword>
<feature type="transmembrane region" description="Helical" evidence="13">
    <location>
        <begin position="364"/>
        <end position="381"/>
    </location>
</feature>
<keyword evidence="8 13" id="KW-0812">Transmembrane</keyword>
<feature type="transmembrane region" description="Helical" evidence="13">
    <location>
        <begin position="51"/>
        <end position="80"/>
    </location>
</feature>
<feature type="transmembrane region" description="Helical" evidence="13">
    <location>
        <begin position="138"/>
        <end position="159"/>
    </location>
</feature>
<evidence type="ECO:0000256" key="5">
    <source>
        <dbReference type="ARBA" id="ARBA00022448"/>
    </source>
</evidence>
<keyword evidence="11 13" id="KW-0472">Membrane</keyword>
<keyword evidence="6" id="KW-0050">Antiport</keyword>
<dbReference type="InterPro" id="IPR050222">
    <property type="entry name" value="MATE_MdtK"/>
</dbReference>
<evidence type="ECO:0000256" key="6">
    <source>
        <dbReference type="ARBA" id="ARBA00022449"/>
    </source>
</evidence>
<keyword evidence="5" id="KW-0813">Transport</keyword>
<evidence type="ECO:0000256" key="13">
    <source>
        <dbReference type="SAM" id="Phobius"/>
    </source>
</evidence>
<comment type="similarity">
    <text evidence="3">Belongs to the multi antimicrobial extrusion (MATE) (TC 2.A.66.1) family.</text>
</comment>
<dbReference type="Pfam" id="PF01554">
    <property type="entry name" value="MatE"/>
    <property type="match status" value="2"/>
</dbReference>
<sequence>MENKSTFFKGFDKESIVAIVTLALPAMIENILQVLIGVVDTYFIGKIGTEAIAGVGITNLIMNIYIAFFLALGVGTTAIVSRNIGANNIENANNAVRQSIIMALGIGTIFGIINFIFSKDILLILGAEGRVIQYALPYFFSVAVPSVFLCLMMILSSSLRGAGDTKTPMKVAIVSNAINIVLDYILIFGIFNFNGLGILGAGIATTISRIFGVTLLLRKINSDKTKIHINILDKWHIDKDILKSITKIGLPAALEKLIMRFGQLLYGGMIIKIGTEAYAAHNIAGTIETFSYLPGMGFGVAAATLVGQSLGAKKTDEAQKYGLISYFLATGFMVAVGVVFYIFAPFLAGLFSEDLEVIDLVVKVLRIIALVQPFLCITLVITSALQGAGDTKFPMYSTFIGIWGVRVLGVYLLGIRLNWGLVGVWLAISIDIIVRGIILMILFMKGKWKEIKI</sequence>
<evidence type="ECO:0000256" key="10">
    <source>
        <dbReference type="ARBA" id="ARBA00023065"/>
    </source>
</evidence>
<comment type="subcellular location">
    <subcellularLocation>
        <location evidence="2">Cell membrane</location>
        <topology evidence="2">Multi-pass membrane protein</topology>
    </subcellularLocation>
</comment>
<keyword evidence="9 13" id="KW-1133">Transmembrane helix</keyword>
<evidence type="ECO:0000256" key="8">
    <source>
        <dbReference type="ARBA" id="ARBA00022692"/>
    </source>
</evidence>